<organism evidence="2 3">
    <name type="scientific">Parastrongyloides trichosuri</name>
    <name type="common">Possum-specific nematode worm</name>
    <dbReference type="NCBI Taxonomy" id="131310"/>
    <lineage>
        <taxon>Eukaryota</taxon>
        <taxon>Metazoa</taxon>
        <taxon>Ecdysozoa</taxon>
        <taxon>Nematoda</taxon>
        <taxon>Chromadorea</taxon>
        <taxon>Rhabditida</taxon>
        <taxon>Tylenchina</taxon>
        <taxon>Panagrolaimomorpha</taxon>
        <taxon>Strongyloidoidea</taxon>
        <taxon>Strongyloididae</taxon>
        <taxon>Parastrongyloides</taxon>
    </lineage>
</organism>
<reference evidence="3" key="1">
    <citation type="submission" date="2017-02" db="UniProtKB">
        <authorList>
            <consortium name="WormBaseParasite"/>
        </authorList>
    </citation>
    <scope>IDENTIFICATION</scope>
</reference>
<dbReference type="WBParaSite" id="PTRK_0000808100.1">
    <property type="protein sequence ID" value="PTRK_0000808100.1"/>
    <property type="gene ID" value="PTRK_0000808100"/>
</dbReference>
<sequence>VRRSGGPFGRPEDDRRRLDGLGRGGSLGLLHRRGLGGVQGAGGGPGPARHAGSSDPQGTRHRQRPEMHPARHLGRHSGQGRGAGERRRRSRAQAGPRRAVLPAERQRRGHHFAATAPGVASGCGLMFGPTALRAA</sequence>
<evidence type="ECO:0000313" key="2">
    <source>
        <dbReference type="Proteomes" id="UP000038045"/>
    </source>
</evidence>
<name>A0A0N4ZJE6_PARTI</name>
<evidence type="ECO:0000313" key="3">
    <source>
        <dbReference type="WBParaSite" id="PTRK_0000808100.1"/>
    </source>
</evidence>
<feature type="region of interest" description="Disordered" evidence="1">
    <location>
        <begin position="1"/>
        <end position="135"/>
    </location>
</feature>
<accession>A0A0N4ZJE6</accession>
<evidence type="ECO:0000256" key="1">
    <source>
        <dbReference type="SAM" id="MobiDB-lite"/>
    </source>
</evidence>
<dbReference type="AlphaFoldDB" id="A0A0N4ZJE6"/>
<keyword evidence="2" id="KW-1185">Reference proteome</keyword>
<proteinExistence type="predicted"/>
<dbReference type="Proteomes" id="UP000038045">
    <property type="component" value="Unplaced"/>
</dbReference>
<feature type="compositionally biased region" description="Basic and acidic residues" evidence="1">
    <location>
        <begin position="10"/>
        <end position="20"/>
    </location>
</feature>
<protein>
    <submittedName>
        <fullName evidence="3">Transcriptional regulator, MarR family</fullName>
    </submittedName>
</protein>
<feature type="compositionally biased region" description="Gly residues" evidence="1">
    <location>
        <begin position="35"/>
        <end position="46"/>
    </location>
</feature>